<comment type="caution">
    <text evidence="2">The sequence shown here is derived from an EMBL/GenBank/DDBJ whole genome shotgun (WGS) entry which is preliminary data.</text>
</comment>
<reference evidence="2" key="1">
    <citation type="submission" date="2023-03" db="EMBL/GenBank/DDBJ databases">
        <title>Massive genome expansion in bonnet fungi (Mycena s.s.) driven by repeated elements and novel gene families across ecological guilds.</title>
        <authorList>
            <consortium name="Lawrence Berkeley National Laboratory"/>
            <person name="Harder C.B."/>
            <person name="Miyauchi S."/>
            <person name="Viragh M."/>
            <person name="Kuo A."/>
            <person name="Thoen E."/>
            <person name="Andreopoulos B."/>
            <person name="Lu D."/>
            <person name="Skrede I."/>
            <person name="Drula E."/>
            <person name="Henrissat B."/>
            <person name="Morin E."/>
            <person name="Kohler A."/>
            <person name="Barry K."/>
            <person name="LaButti K."/>
            <person name="Morin E."/>
            <person name="Salamov A."/>
            <person name="Lipzen A."/>
            <person name="Mereny Z."/>
            <person name="Hegedus B."/>
            <person name="Baldrian P."/>
            <person name="Stursova M."/>
            <person name="Weitz H."/>
            <person name="Taylor A."/>
            <person name="Grigoriev I.V."/>
            <person name="Nagy L.G."/>
            <person name="Martin F."/>
            <person name="Kauserud H."/>
        </authorList>
    </citation>
    <scope>NUCLEOTIDE SEQUENCE</scope>
    <source>
        <strain evidence="2">CBHHK188m</strain>
    </source>
</reference>
<feature type="compositionally biased region" description="Basic and acidic residues" evidence="1">
    <location>
        <begin position="90"/>
        <end position="102"/>
    </location>
</feature>
<feature type="region of interest" description="Disordered" evidence="1">
    <location>
        <begin position="1"/>
        <end position="33"/>
    </location>
</feature>
<dbReference type="EMBL" id="JARJLG010000032">
    <property type="protein sequence ID" value="KAJ7766557.1"/>
    <property type="molecule type" value="Genomic_DNA"/>
</dbReference>
<sequence length="127" mass="13871">MFQKVEGSGGVGCKPAQAQVNARTSHTSQPTQIQTPLAAQVTLPSQSDIPHSCPIWIDAPLFAIGWTESQFVPMKIEFEYDSCRALHLESKQGHRREKDDHAGSLPGKTTSELTAQHIDGSLDFSQV</sequence>
<feature type="compositionally biased region" description="Polar residues" evidence="1">
    <location>
        <begin position="18"/>
        <end position="33"/>
    </location>
</feature>
<keyword evidence="3" id="KW-1185">Reference proteome</keyword>
<evidence type="ECO:0000313" key="3">
    <source>
        <dbReference type="Proteomes" id="UP001215280"/>
    </source>
</evidence>
<gene>
    <name evidence="2" type="ORF">DFH07DRAFT_769819</name>
</gene>
<protein>
    <submittedName>
        <fullName evidence="2">Uncharacterized protein</fullName>
    </submittedName>
</protein>
<organism evidence="2 3">
    <name type="scientific">Mycena maculata</name>
    <dbReference type="NCBI Taxonomy" id="230809"/>
    <lineage>
        <taxon>Eukaryota</taxon>
        <taxon>Fungi</taxon>
        <taxon>Dikarya</taxon>
        <taxon>Basidiomycota</taxon>
        <taxon>Agaricomycotina</taxon>
        <taxon>Agaricomycetes</taxon>
        <taxon>Agaricomycetidae</taxon>
        <taxon>Agaricales</taxon>
        <taxon>Marasmiineae</taxon>
        <taxon>Mycenaceae</taxon>
        <taxon>Mycena</taxon>
    </lineage>
</organism>
<feature type="region of interest" description="Disordered" evidence="1">
    <location>
        <begin position="90"/>
        <end position="112"/>
    </location>
</feature>
<accession>A0AAD7JLJ8</accession>
<dbReference type="Proteomes" id="UP001215280">
    <property type="component" value="Unassembled WGS sequence"/>
</dbReference>
<evidence type="ECO:0000256" key="1">
    <source>
        <dbReference type="SAM" id="MobiDB-lite"/>
    </source>
</evidence>
<dbReference type="AlphaFoldDB" id="A0AAD7JLJ8"/>
<evidence type="ECO:0000313" key="2">
    <source>
        <dbReference type="EMBL" id="KAJ7766557.1"/>
    </source>
</evidence>
<name>A0AAD7JLJ8_9AGAR</name>
<proteinExistence type="predicted"/>